<evidence type="ECO:0000313" key="2">
    <source>
        <dbReference type="Proteomes" id="UP000011668"/>
    </source>
</evidence>
<name>L8WQK0_THACA</name>
<dbReference type="EMBL" id="AFRT01001943">
    <property type="protein sequence ID" value="ELU39057.1"/>
    <property type="molecule type" value="Genomic_DNA"/>
</dbReference>
<reference evidence="1 2" key="1">
    <citation type="journal article" date="2013" name="Nat. Commun.">
        <title>The evolution and pathogenic mechanisms of the rice sheath blight pathogen.</title>
        <authorList>
            <person name="Zheng A."/>
            <person name="Lin R."/>
            <person name="Xu L."/>
            <person name="Qin P."/>
            <person name="Tang C."/>
            <person name="Ai P."/>
            <person name="Zhang D."/>
            <person name="Liu Y."/>
            <person name="Sun Z."/>
            <person name="Feng H."/>
            <person name="Wang Y."/>
            <person name="Chen Y."/>
            <person name="Liang X."/>
            <person name="Fu R."/>
            <person name="Li Q."/>
            <person name="Zhang J."/>
            <person name="Yu X."/>
            <person name="Xie Z."/>
            <person name="Ding L."/>
            <person name="Guan P."/>
            <person name="Tang J."/>
            <person name="Liang Y."/>
            <person name="Wang S."/>
            <person name="Deng Q."/>
            <person name="Li S."/>
            <person name="Zhu J."/>
            <person name="Wang L."/>
            <person name="Liu H."/>
            <person name="Li P."/>
        </authorList>
    </citation>
    <scope>NUCLEOTIDE SEQUENCE [LARGE SCALE GENOMIC DNA]</scope>
    <source>
        <strain evidence="2">AG-1 IA</strain>
    </source>
</reference>
<proteinExistence type="predicted"/>
<keyword evidence="2" id="KW-1185">Reference proteome</keyword>
<protein>
    <submittedName>
        <fullName evidence="1">Uncharacterized protein</fullName>
    </submittedName>
</protein>
<sequence length="213" mass="24232">MKWEITDNNSTNSYGCERRLAVINISSTMYRFHMSGSYALGPRSLSEERGALTSYHIPAWTSATQTLAGSRPPRPSFTLALRTNYRSRRDRRGADETARLKRPSNDITDIDGHVSFKGKYLELFSKEHKSVYTNSRDRRRVTRLTWAELGVRWSPEHRSRPSSNTRMSLMKMPEFADVTMAAHGLFDSSMRTSSKECSTAYTFGSKAAIVTRS</sequence>
<evidence type="ECO:0000313" key="1">
    <source>
        <dbReference type="EMBL" id="ELU39057.1"/>
    </source>
</evidence>
<dbReference type="AlphaFoldDB" id="L8WQK0"/>
<gene>
    <name evidence="1" type="ORF">AG1IA_06919</name>
</gene>
<dbReference type="HOGENOM" id="CLU_1295174_0_0_1"/>
<accession>L8WQK0</accession>
<dbReference type="Proteomes" id="UP000011668">
    <property type="component" value="Unassembled WGS sequence"/>
</dbReference>
<organism evidence="1 2">
    <name type="scientific">Thanatephorus cucumeris (strain AG1-IA)</name>
    <name type="common">Rice sheath blight fungus</name>
    <name type="synonym">Rhizoctonia solani</name>
    <dbReference type="NCBI Taxonomy" id="983506"/>
    <lineage>
        <taxon>Eukaryota</taxon>
        <taxon>Fungi</taxon>
        <taxon>Dikarya</taxon>
        <taxon>Basidiomycota</taxon>
        <taxon>Agaricomycotina</taxon>
        <taxon>Agaricomycetes</taxon>
        <taxon>Cantharellales</taxon>
        <taxon>Ceratobasidiaceae</taxon>
        <taxon>Rhizoctonia</taxon>
        <taxon>Rhizoctonia solani AG-1</taxon>
    </lineage>
</organism>
<comment type="caution">
    <text evidence="1">The sequence shown here is derived from an EMBL/GenBank/DDBJ whole genome shotgun (WGS) entry which is preliminary data.</text>
</comment>